<dbReference type="KEGG" id="pcu:PC_RS10750"/>
<dbReference type="EMBL" id="BX908798">
    <property type="protein sequence ID" value="SPJ31987.1"/>
    <property type="molecule type" value="Genomic_DNA"/>
</dbReference>
<organism evidence="2 3">
    <name type="scientific">Protochlamydia amoebophila (strain UWE25)</name>
    <dbReference type="NCBI Taxonomy" id="264201"/>
    <lineage>
        <taxon>Bacteria</taxon>
        <taxon>Pseudomonadati</taxon>
        <taxon>Chlamydiota</taxon>
        <taxon>Chlamydiia</taxon>
        <taxon>Parachlamydiales</taxon>
        <taxon>Parachlamydiaceae</taxon>
        <taxon>Candidatus Protochlamydia</taxon>
    </lineage>
</organism>
<feature type="region of interest" description="Disordered" evidence="1">
    <location>
        <begin position="213"/>
        <end position="318"/>
    </location>
</feature>
<feature type="compositionally biased region" description="Low complexity" evidence="1">
    <location>
        <begin position="243"/>
        <end position="252"/>
    </location>
</feature>
<evidence type="ECO:0000313" key="2">
    <source>
        <dbReference type="EMBL" id="SPJ31987.1"/>
    </source>
</evidence>
<protein>
    <submittedName>
        <fullName evidence="2">Uncharacterized protein</fullName>
    </submittedName>
</protein>
<reference evidence="2 3" key="1">
    <citation type="journal article" date="2004" name="Science">
        <title>Illuminating the evolutionary history of chlamydiae.</title>
        <authorList>
            <person name="Horn M."/>
            <person name="Collingro A."/>
            <person name="Schmitz-Esser S."/>
            <person name="Beier C.L."/>
            <person name="Purkhold U."/>
            <person name="Fartmann B."/>
            <person name="Brandt P."/>
            <person name="Nyakatura G.J."/>
            <person name="Droege M."/>
            <person name="Frishman D."/>
            <person name="Rattei T."/>
            <person name="Mewes H."/>
            <person name="Wagner M."/>
        </authorList>
    </citation>
    <scope>NUCLEOTIDE SEQUENCE [LARGE SCALE GENOMIC DNA]</scope>
    <source>
        <strain evidence="2 3">UWE25</strain>
    </source>
</reference>
<feature type="compositionally biased region" description="Basic and acidic residues" evidence="1">
    <location>
        <begin position="288"/>
        <end position="297"/>
    </location>
</feature>
<gene>
    <name evidence="2" type="ORF">PC_RS10750</name>
</gene>
<evidence type="ECO:0000256" key="1">
    <source>
        <dbReference type="SAM" id="MobiDB-lite"/>
    </source>
</evidence>
<dbReference type="STRING" id="264201.pc1985"/>
<name>A0A2P9HB68_PARUW</name>
<keyword evidence="3" id="KW-1185">Reference proteome</keyword>
<sequence length="318" mass="35306">MGVPPPPPGGGLAQPKVAVPKLSPQESHNIGQERRLDRLLKERANPTSLFKFTPPSNANEIKGELKALESIARELRATMPEYAKKLDLEIEKKYKELEGTAAAVPALNLQNPDVPAYNPDFIQHAKKLTNHEIKFVLGQYFGGKVPPEDDAVLYPRYQANKALLDDIFANWATISSGKMAEEFGKHSDQWNSFIRLKGVNGFVVLLNHRLNGKHGNKKYMGDNGVEPQYKPDPFDPNKKAAAKEAAAPQQPQGIDLEGIRRAKLRSTPPKQATAPESNEIAQQMGRLKKAETNDKSQFKANEGETFNVNRLKPKDSDE</sequence>
<accession>A0A2P9HB68</accession>
<evidence type="ECO:0000313" key="3">
    <source>
        <dbReference type="Proteomes" id="UP000000529"/>
    </source>
</evidence>
<feature type="compositionally biased region" description="Basic and acidic residues" evidence="1">
    <location>
        <begin position="232"/>
        <end position="242"/>
    </location>
</feature>
<dbReference type="Proteomes" id="UP000000529">
    <property type="component" value="Chromosome"/>
</dbReference>
<dbReference type="AlphaFoldDB" id="A0A2P9HB68"/>
<proteinExistence type="predicted"/>
<feature type="compositionally biased region" description="Polar residues" evidence="1">
    <location>
        <begin position="268"/>
        <end position="281"/>
    </location>
</feature>